<dbReference type="Pfam" id="PF20226">
    <property type="entry name" value="DUF6585"/>
    <property type="match status" value="1"/>
</dbReference>
<evidence type="ECO:0000256" key="1">
    <source>
        <dbReference type="SAM" id="Phobius"/>
    </source>
</evidence>
<keyword evidence="1" id="KW-0472">Membrane</keyword>
<keyword evidence="1" id="KW-1133">Transmembrane helix</keyword>
<protein>
    <submittedName>
        <fullName evidence="2">Uncharacterized protein</fullName>
    </submittedName>
</protein>
<reference evidence="2" key="1">
    <citation type="submission" date="2021-05" db="EMBL/GenBank/DDBJ databases">
        <title>Complete genome sequence of the cellulolytic planctomycete Telmatocola sphagniphila SP2T and characterization of the first cellulase from planctomycetes.</title>
        <authorList>
            <person name="Rakitin A.L."/>
            <person name="Beletsky A.V."/>
            <person name="Naumoff D.G."/>
            <person name="Kulichevskaya I.S."/>
            <person name="Mardanov A.V."/>
            <person name="Ravin N.V."/>
            <person name="Dedysh S.N."/>
        </authorList>
    </citation>
    <scope>NUCLEOTIDE SEQUENCE</scope>
    <source>
        <strain evidence="2">SP2T</strain>
    </source>
</reference>
<dbReference type="EMBL" id="CP074694">
    <property type="protein sequence ID" value="QVL32264.1"/>
    <property type="molecule type" value="Genomic_DNA"/>
</dbReference>
<sequence>MAEEEIIDTIPPDWPEEFNAPVAKLGPPLSVHRFTQRIFRERLVYAIGGILLSGVLNYLYWFVFNIRFADKFIFLLLFGPLIFSIAMIGQILRHRGLWVLRFPMGLLCWKRGTIVSFPWDELQSISFKNYHGSTAAAPWYDAEHPQVQEWKVAVPLLKAAGQFQTMQMTILREDGEELTIPSSLENSASLGERIQAEVFSRKWPALWQQYQLGERLEFGELVVGPGGLSHKKDSLAWYECQSTLITSGTYSIFRVGRKRPWKMFPIASIPNPHILFWLIEKARLPNVSDSVEEE</sequence>
<keyword evidence="3" id="KW-1185">Reference proteome</keyword>
<dbReference type="AlphaFoldDB" id="A0A8E6B6A6"/>
<dbReference type="Proteomes" id="UP000676194">
    <property type="component" value="Chromosome"/>
</dbReference>
<keyword evidence="1" id="KW-0812">Transmembrane</keyword>
<organism evidence="2 3">
    <name type="scientific">Telmatocola sphagniphila</name>
    <dbReference type="NCBI Taxonomy" id="1123043"/>
    <lineage>
        <taxon>Bacteria</taxon>
        <taxon>Pseudomonadati</taxon>
        <taxon>Planctomycetota</taxon>
        <taxon>Planctomycetia</taxon>
        <taxon>Gemmatales</taxon>
        <taxon>Gemmataceae</taxon>
    </lineage>
</organism>
<proteinExistence type="predicted"/>
<dbReference type="RefSeq" id="WP_213497054.1">
    <property type="nucleotide sequence ID" value="NZ_CP074694.1"/>
</dbReference>
<evidence type="ECO:0000313" key="3">
    <source>
        <dbReference type="Proteomes" id="UP000676194"/>
    </source>
</evidence>
<gene>
    <name evidence="2" type="ORF">KIH39_26105</name>
</gene>
<feature type="transmembrane region" description="Helical" evidence="1">
    <location>
        <begin position="43"/>
        <end position="60"/>
    </location>
</feature>
<dbReference type="KEGG" id="tsph:KIH39_26105"/>
<accession>A0A8E6B6A6</accession>
<evidence type="ECO:0000313" key="2">
    <source>
        <dbReference type="EMBL" id="QVL32264.1"/>
    </source>
</evidence>
<dbReference type="InterPro" id="IPR046492">
    <property type="entry name" value="DUF6585"/>
</dbReference>
<name>A0A8E6B6A6_9BACT</name>
<feature type="transmembrane region" description="Helical" evidence="1">
    <location>
        <begin position="72"/>
        <end position="92"/>
    </location>
</feature>